<dbReference type="EMBL" id="VSRR010012922">
    <property type="protein sequence ID" value="MPC55138.1"/>
    <property type="molecule type" value="Genomic_DNA"/>
</dbReference>
<protein>
    <submittedName>
        <fullName evidence="1">Uncharacterized protein</fullName>
    </submittedName>
</protein>
<organism evidence="1 2">
    <name type="scientific">Portunus trituberculatus</name>
    <name type="common">Swimming crab</name>
    <name type="synonym">Neptunus trituberculatus</name>
    <dbReference type="NCBI Taxonomy" id="210409"/>
    <lineage>
        <taxon>Eukaryota</taxon>
        <taxon>Metazoa</taxon>
        <taxon>Ecdysozoa</taxon>
        <taxon>Arthropoda</taxon>
        <taxon>Crustacea</taxon>
        <taxon>Multicrustacea</taxon>
        <taxon>Malacostraca</taxon>
        <taxon>Eumalacostraca</taxon>
        <taxon>Eucarida</taxon>
        <taxon>Decapoda</taxon>
        <taxon>Pleocyemata</taxon>
        <taxon>Brachyura</taxon>
        <taxon>Eubrachyura</taxon>
        <taxon>Portunoidea</taxon>
        <taxon>Portunidae</taxon>
        <taxon>Portuninae</taxon>
        <taxon>Portunus</taxon>
    </lineage>
</organism>
<proteinExistence type="predicted"/>
<dbReference type="Proteomes" id="UP000324222">
    <property type="component" value="Unassembled WGS sequence"/>
</dbReference>
<accession>A0A5B7GD83</accession>
<evidence type="ECO:0000313" key="1">
    <source>
        <dbReference type="EMBL" id="MPC55138.1"/>
    </source>
</evidence>
<sequence length="119" mass="13660">MFDFGREHDPDSAPAGFLRLIIMCSLTEWLPPHRIRINIPLTRRLSTEFASPSSQPAPSPSLFLLLRESCDLVRTCGKLLLLHLPLRQPHLPSLTWWHFTLSLPAGKVERRLFYPLPLP</sequence>
<keyword evidence="2" id="KW-1185">Reference proteome</keyword>
<evidence type="ECO:0000313" key="2">
    <source>
        <dbReference type="Proteomes" id="UP000324222"/>
    </source>
</evidence>
<gene>
    <name evidence="1" type="ORF">E2C01_049069</name>
</gene>
<reference evidence="1 2" key="1">
    <citation type="submission" date="2019-05" db="EMBL/GenBank/DDBJ databases">
        <title>Another draft genome of Portunus trituberculatus and its Hox gene families provides insights of decapod evolution.</title>
        <authorList>
            <person name="Jeong J.-H."/>
            <person name="Song I."/>
            <person name="Kim S."/>
            <person name="Choi T."/>
            <person name="Kim D."/>
            <person name="Ryu S."/>
            <person name="Kim W."/>
        </authorList>
    </citation>
    <scope>NUCLEOTIDE SEQUENCE [LARGE SCALE GENOMIC DNA]</scope>
    <source>
        <tissue evidence="1">Muscle</tissue>
    </source>
</reference>
<comment type="caution">
    <text evidence="1">The sequence shown here is derived from an EMBL/GenBank/DDBJ whole genome shotgun (WGS) entry which is preliminary data.</text>
</comment>
<name>A0A5B7GD83_PORTR</name>
<dbReference type="AlphaFoldDB" id="A0A5B7GD83"/>